<evidence type="ECO:0000313" key="2">
    <source>
        <dbReference type="EMBL" id="SPQ21863.1"/>
    </source>
</evidence>
<dbReference type="Proteomes" id="UP000289323">
    <property type="component" value="Unassembled WGS sequence"/>
</dbReference>
<feature type="region of interest" description="Disordered" evidence="1">
    <location>
        <begin position="1"/>
        <end position="20"/>
    </location>
</feature>
<name>A0A3S4BJG7_9PEZI</name>
<reference evidence="2 3" key="1">
    <citation type="submission" date="2018-04" db="EMBL/GenBank/DDBJ databases">
        <authorList>
            <person name="Huttner S."/>
            <person name="Dainat J."/>
        </authorList>
    </citation>
    <scope>NUCLEOTIDE SEQUENCE [LARGE SCALE GENOMIC DNA]</scope>
</reference>
<organism evidence="2 3">
    <name type="scientific">Thermothielavioides terrestris</name>
    <dbReference type="NCBI Taxonomy" id="2587410"/>
    <lineage>
        <taxon>Eukaryota</taxon>
        <taxon>Fungi</taxon>
        <taxon>Dikarya</taxon>
        <taxon>Ascomycota</taxon>
        <taxon>Pezizomycotina</taxon>
        <taxon>Sordariomycetes</taxon>
        <taxon>Sordariomycetidae</taxon>
        <taxon>Sordariales</taxon>
        <taxon>Chaetomiaceae</taxon>
        <taxon>Thermothielavioides</taxon>
    </lineage>
</organism>
<proteinExistence type="predicted"/>
<feature type="region of interest" description="Disordered" evidence="1">
    <location>
        <begin position="28"/>
        <end position="59"/>
    </location>
</feature>
<protein>
    <submittedName>
        <fullName evidence="2">21d22e24-e412-4cdc-8a02-5bae0eeaf9fd</fullName>
    </submittedName>
</protein>
<dbReference type="AlphaFoldDB" id="A0A3S4BJG7"/>
<evidence type="ECO:0000313" key="3">
    <source>
        <dbReference type="Proteomes" id="UP000289323"/>
    </source>
</evidence>
<gene>
    <name evidence="2" type="ORF">TT172_LOCUS4282</name>
</gene>
<sequence>MKGSPQAPKRTLPSSDLDSHRALRFRKGLDGSCRPLMETQIGKGKTSKDSSTRPEDQRLPQLRPICCLLPVGNSGDFAAPASWPAMLSMVRGQGRCADRAANLRARKQGSRLVHTLHYIPAYVDTNSTGLVISSTSASLPSLSQPVGPHHAPQTTKLSRHHGGNRQCGTFGAWYRAARVQ</sequence>
<accession>A0A3S4BJG7</accession>
<dbReference type="EMBL" id="OUUZ01000008">
    <property type="protein sequence ID" value="SPQ21863.1"/>
    <property type="molecule type" value="Genomic_DNA"/>
</dbReference>
<evidence type="ECO:0000256" key="1">
    <source>
        <dbReference type="SAM" id="MobiDB-lite"/>
    </source>
</evidence>
<feature type="compositionally biased region" description="Basic and acidic residues" evidence="1">
    <location>
        <begin position="46"/>
        <end position="58"/>
    </location>
</feature>
<feature type="region of interest" description="Disordered" evidence="1">
    <location>
        <begin position="139"/>
        <end position="163"/>
    </location>
</feature>